<evidence type="ECO:0000313" key="13">
    <source>
        <dbReference type="Proteomes" id="UP000030645"/>
    </source>
</evidence>
<sequence length="246" mass="26167">MPSDSGDHHRRPAASDHQQQQQEQQMGMGHPPPLPCPRCDSTNTKFCYYNNYNLAQPRHFCKSCRRYWTHGGTLRDVPVGGGSRKNSKRSRSSSSASAASSSSSSSSDPLPTTYAPNIFPDLPLTKPESAPDNLNPNPNPNPDLNENVTSSGHGFTSLLNSQATGILALGGYGYGLGLGHNGFEEMGFGYGKGVWPFPEVGEFGGNGGSGGNTWQMNGGPEGNLVDGDCFANWPDLSISMTGKGLK</sequence>
<keyword evidence="5 8" id="KW-0238">DNA-binding</keyword>
<dbReference type="GO" id="GO:0008270">
    <property type="term" value="F:zinc ion binding"/>
    <property type="evidence" value="ECO:0007669"/>
    <property type="project" value="UniProtKB-KW"/>
</dbReference>
<reference evidence="13" key="1">
    <citation type="submission" date="2013-01" db="EMBL/GenBank/DDBJ databases">
        <title>Draft Genome Sequence of a Mulberry Tree, Morus notabilis C.K. Schneid.</title>
        <authorList>
            <person name="He N."/>
            <person name="Zhao S."/>
        </authorList>
    </citation>
    <scope>NUCLEOTIDE SEQUENCE</scope>
</reference>
<dbReference type="GO" id="GO:0003677">
    <property type="term" value="F:DNA binding"/>
    <property type="evidence" value="ECO:0007669"/>
    <property type="project" value="UniProtKB-UniRule"/>
</dbReference>
<dbReference type="eggNOG" id="ENOG502S51D">
    <property type="taxonomic scope" value="Eukaryota"/>
</dbReference>
<evidence type="ECO:0000256" key="6">
    <source>
        <dbReference type="ARBA" id="ARBA00023163"/>
    </source>
</evidence>
<dbReference type="PANTHER" id="PTHR31992">
    <property type="entry name" value="DOF ZINC FINGER PROTEIN DOF1.4-RELATED"/>
    <property type="match status" value="1"/>
</dbReference>
<gene>
    <name evidence="12" type="ORF">L484_014436</name>
</gene>
<dbReference type="InterPro" id="IPR045174">
    <property type="entry name" value="Dof"/>
</dbReference>
<keyword evidence="4 9" id="KW-0805">Transcription regulation</keyword>
<evidence type="ECO:0000256" key="1">
    <source>
        <dbReference type="ARBA" id="ARBA00022723"/>
    </source>
</evidence>
<proteinExistence type="predicted"/>
<keyword evidence="7 8" id="KW-0539">Nucleus</keyword>
<feature type="compositionally biased region" description="Low complexity" evidence="10">
    <location>
        <begin position="92"/>
        <end position="107"/>
    </location>
</feature>
<name>W9QRV4_9ROSA</name>
<protein>
    <recommendedName>
        <fullName evidence="9">Dof zinc finger protein</fullName>
    </recommendedName>
</protein>
<keyword evidence="13" id="KW-1185">Reference proteome</keyword>
<keyword evidence="1 9" id="KW-0479">Metal-binding</keyword>
<evidence type="ECO:0000259" key="11">
    <source>
        <dbReference type="PROSITE" id="PS50884"/>
    </source>
</evidence>
<keyword evidence="3 9" id="KW-0862">Zinc</keyword>
<feature type="region of interest" description="Disordered" evidence="10">
    <location>
        <begin position="1"/>
        <end position="35"/>
    </location>
</feature>
<evidence type="ECO:0000256" key="10">
    <source>
        <dbReference type="SAM" id="MobiDB-lite"/>
    </source>
</evidence>
<dbReference type="EMBL" id="KE343700">
    <property type="protein sequence ID" value="EXB38622.1"/>
    <property type="molecule type" value="Genomic_DNA"/>
</dbReference>
<dbReference type="Pfam" id="PF02701">
    <property type="entry name" value="Zn_ribbon_Dof"/>
    <property type="match status" value="1"/>
</dbReference>
<evidence type="ECO:0000256" key="9">
    <source>
        <dbReference type="RuleBase" id="RU369094"/>
    </source>
</evidence>
<dbReference type="GO" id="GO:0005634">
    <property type="term" value="C:nucleus"/>
    <property type="evidence" value="ECO:0007669"/>
    <property type="project" value="UniProtKB-SubCell"/>
</dbReference>
<keyword evidence="2 8" id="KW-0863">Zinc-finger</keyword>
<dbReference type="OrthoDB" id="1927254at2759"/>
<comment type="subcellular location">
    <subcellularLocation>
        <location evidence="8 9">Nucleus</location>
    </subcellularLocation>
</comment>
<evidence type="ECO:0000256" key="2">
    <source>
        <dbReference type="ARBA" id="ARBA00022771"/>
    </source>
</evidence>
<feature type="domain" description="Dof-type" evidence="11">
    <location>
        <begin position="34"/>
        <end position="88"/>
    </location>
</feature>
<evidence type="ECO:0000256" key="3">
    <source>
        <dbReference type="ARBA" id="ARBA00022833"/>
    </source>
</evidence>
<dbReference type="KEGG" id="mnt:21397576"/>
<dbReference type="PROSITE" id="PS50884">
    <property type="entry name" value="ZF_DOF_2"/>
    <property type="match status" value="1"/>
</dbReference>
<comment type="function">
    <text evidence="9">Transcription factor that binds specifically to a 5'-AA[AG]G-3' consensus core sequence.</text>
</comment>
<accession>W9QRV4</accession>
<organism evidence="12 13">
    <name type="scientific">Morus notabilis</name>
    <dbReference type="NCBI Taxonomy" id="981085"/>
    <lineage>
        <taxon>Eukaryota</taxon>
        <taxon>Viridiplantae</taxon>
        <taxon>Streptophyta</taxon>
        <taxon>Embryophyta</taxon>
        <taxon>Tracheophyta</taxon>
        <taxon>Spermatophyta</taxon>
        <taxon>Magnoliopsida</taxon>
        <taxon>eudicotyledons</taxon>
        <taxon>Gunneridae</taxon>
        <taxon>Pentapetalae</taxon>
        <taxon>rosids</taxon>
        <taxon>fabids</taxon>
        <taxon>Rosales</taxon>
        <taxon>Moraceae</taxon>
        <taxon>Moreae</taxon>
        <taxon>Morus</taxon>
    </lineage>
</organism>
<evidence type="ECO:0000256" key="4">
    <source>
        <dbReference type="ARBA" id="ARBA00023015"/>
    </source>
</evidence>
<dbReference type="PANTHER" id="PTHR31992:SF62">
    <property type="entry name" value="DOF ZINC FINGER PROTEIN DOF3.1"/>
    <property type="match status" value="1"/>
</dbReference>
<dbReference type="AlphaFoldDB" id="W9QRV4"/>
<dbReference type="InterPro" id="IPR003851">
    <property type="entry name" value="Znf_Dof"/>
</dbReference>
<evidence type="ECO:0000256" key="7">
    <source>
        <dbReference type="ARBA" id="ARBA00023242"/>
    </source>
</evidence>
<dbReference type="STRING" id="981085.W9QRV4"/>
<evidence type="ECO:0000256" key="5">
    <source>
        <dbReference type="ARBA" id="ARBA00023125"/>
    </source>
</evidence>
<evidence type="ECO:0000313" key="12">
    <source>
        <dbReference type="EMBL" id="EXB38622.1"/>
    </source>
</evidence>
<dbReference type="Proteomes" id="UP000030645">
    <property type="component" value="Unassembled WGS sequence"/>
</dbReference>
<evidence type="ECO:0000256" key="8">
    <source>
        <dbReference type="PROSITE-ProRule" id="PRU00071"/>
    </source>
</evidence>
<dbReference type="PROSITE" id="PS01361">
    <property type="entry name" value="ZF_DOF_1"/>
    <property type="match status" value="1"/>
</dbReference>
<keyword evidence="6 9" id="KW-0804">Transcription</keyword>
<dbReference type="GO" id="GO:0003700">
    <property type="term" value="F:DNA-binding transcription factor activity"/>
    <property type="evidence" value="ECO:0007669"/>
    <property type="project" value="UniProtKB-UniRule"/>
</dbReference>
<feature type="region of interest" description="Disordered" evidence="10">
    <location>
        <begin position="72"/>
        <end position="150"/>
    </location>
</feature>